<sequence>MATPPQPTPEYAASDTRLRDKLKGFITLVDSKKEFDMVAVLDMYQQWYMVNNGVFVEEEDDSVALIEDFIKLCGKVESARASGKDAKADEFRNASIEIQRQIFNDVVSAVEFDEVGRMVVVKESQYNRVLDLVTFLTDMTEKIVEIGGNPKEFEGLTFLSGMRSMVYAECLVLATGATVSLDSVELDRVYDVDFLASKNGVVTAVSVGTIRGSVIPQVGFVCRTEQASDTNIPPEALDRLEIKSKVKIDAPSAKHNPQYYSNVRWGRVLGVPSQETVVEFRKVF</sequence>
<proteinExistence type="predicted"/>
<name>A0A0G1KUB5_9BACT</name>
<organism evidence="1 2">
    <name type="scientific">Candidatus Collierbacteria bacterium GW2011_GWB2_44_22</name>
    <dbReference type="NCBI Taxonomy" id="1618387"/>
    <lineage>
        <taxon>Bacteria</taxon>
        <taxon>Candidatus Collieribacteriota</taxon>
    </lineage>
</organism>
<accession>A0A0G1KUB5</accession>
<gene>
    <name evidence="1" type="ORF">UW44_C0011G0020</name>
</gene>
<evidence type="ECO:0000313" key="1">
    <source>
        <dbReference type="EMBL" id="KKT51509.1"/>
    </source>
</evidence>
<protein>
    <submittedName>
        <fullName evidence="1">Uncharacterized protein</fullName>
    </submittedName>
</protein>
<dbReference type="EMBL" id="LCIH01000011">
    <property type="protein sequence ID" value="KKT51509.1"/>
    <property type="molecule type" value="Genomic_DNA"/>
</dbReference>
<reference evidence="1 2" key="1">
    <citation type="journal article" date="2015" name="Nature">
        <title>rRNA introns, odd ribosomes, and small enigmatic genomes across a large radiation of phyla.</title>
        <authorList>
            <person name="Brown C.T."/>
            <person name="Hug L.A."/>
            <person name="Thomas B.C."/>
            <person name="Sharon I."/>
            <person name="Castelle C.J."/>
            <person name="Singh A."/>
            <person name="Wilkins M.J."/>
            <person name="Williams K.H."/>
            <person name="Banfield J.F."/>
        </authorList>
    </citation>
    <scope>NUCLEOTIDE SEQUENCE [LARGE SCALE GENOMIC DNA]</scope>
</reference>
<dbReference type="AlphaFoldDB" id="A0A0G1KUB5"/>
<dbReference type="Proteomes" id="UP000034006">
    <property type="component" value="Unassembled WGS sequence"/>
</dbReference>
<evidence type="ECO:0000313" key="2">
    <source>
        <dbReference type="Proteomes" id="UP000034006"/>
    </source>
</evidence>
<comment type="caution">
    <text evidence="1">The sequence shown here is derived from an EMBL/GenBank/DDBJ whole genome shotgun (WGS) entry which is preliminary data.</text>
</comment>